<dbReference type="GO" id="GO:0005840">
    <property type="term" value="C:ribosome"/>
    <property type="evidence" value="ECO:0007669"/>
    <property type="project" value="UniProtKB-KW"/>
</dbReference>
<keyword evidence="1" id="KW-0689">Ribosomal protein</keyword>
<dbReference type="EMBL" id="MT010920">
    <property type="protein sequence ID" value="QJQ35240.1"/>
    <property type="molecule type" value="Genomic_DNA"/>
</dbReference>
<accession>A0A6M4B1U1</accession>
<keyword evidence="1" id="KW-0496">Mitochondrion</keyword>
<gene>
    <name evidence="1" type="primary">rps3</name>
</gene>
<reference evidence="1" key="2">
    <citation type="submission" date="2020-01" db="EMBL/GenBank/DDBJ databases">
        <authorList>
            <person name="Brankovics B."/>
            <person name="Van Diepeningen A.D."/>
            <person name="De Hoog G.S."/>
            <person name="Van Der Lee T.A.J."/>
            <person name="Waalwijk C."/>
        </authorList>
    </citation>
    <scope>NUCLEOTIDE SEQUENCE</scope>
    <source>
        <strain evidence="1">CBS 449.97</strain>
    </source>
</reference>
<keyword evidence="1" id="KW-0687">Ribonucleoprotein</keyword>
<dbReference type="AlphaFoldDB" id="A0A6M4B1U1"/>
<geneLocation type="mitochondrion" evidence="1"/>
<evidence type="ECO:0000313" key="1">
    <source>
        <dbReference type="EMBL" id="QJQ35240.1"/>
    </source>
</evidence>
<reference evidence="1" key="1">
    <citation type="journal article" date="2020" name="Front. Microbiol.">
        <title>Detecting Introgression Between Members of the Fusarium fujikuroi and F. oxysporum Species Complexes by Comparative Mitogenomics.</title>
        <authorList>
            <person name="Brankovics B."/>
            <person name="van Diepeningen A.D."/>
            <person name="de Hoog G.S."/>
            <person name="van der Lee T.A.J."/>
            <person name="Waalwijk C."/>
        </authorList>
    </citation>
    <scope>NUCLEOTIDE SEQUENCE</scope>
    <source>
        <strain evidence="1">CBS 449.97</strain>
    </source>
</reference>
<organism evidence="1">
    <name type="scientific">Fusarium pseudocircinatum</name>
    <dbReference type="NCBI Taxonomy" id="56676"/>
    <lineage>
        <taxon>Eukaryota</taxon>
        <taxon>Fungi</taxon>
        <taxon>Dikarya</taxon>
        <taxon>Ascomycota</taxon>
        <taxon>Pezizomycotina</taxon>
        <taxon>Sordariomycetes</taxon>
        <taxon>Hypocreomycetidae</taxon>
        <taxon>Hypocreales</taxon>
        <taxon>Nectriaceae</taxon>
        <taxon>Fusarium</taxon>
        <taxon>Fusarium fujikuroi species complex</taxon>
    </lineage>
</organism>
<proteinExistence type="predicted"/>
<name>A0A6M4B1U1_9HYPO</name>
<protein>
    <submittedName>
        <fullName evidence="1">Ribosomal protein S3</fullName>
    </submittedName>
</protein>
<sequence length="481" mass="56157">MNKSGNVDKSFSLRTPSKMKIYNNNLKRSGAPKTILLKKKIGDIGITKYLPSFSKEWKNTIYSYNKNTLKNIPVNDLNINKIIKGYFNLYFKDHKYTGSKFILLKRRRNLLRRIHVSNAEIKHTNNKAIITLYTLNREKNVLKKKYLKINKKISKKLIAKRYFLLYKKNIKKIYKILGEYKDQYIFISDIIRKTKFIKYKLEYLNKFIKLKDLYLKKVWGVILNQYARKYLKYLRKYDLLYSLNQYKFNRLVFLPILSNILNKIIGKKIEYNIINLKSVAYHTDLFTNALALKLRKRRINYINSMFSILNRAYLPNINTIKERSIIKGDKKMDLFQGKFKDLKIISNMNASNIPALQELEAPSLSKLLDGAYSSDVNIGGTVTSFTQGNENIHNTIYNSIGYKNMGGIRLEVKGRLTKRYRADRSVYSLKWKGGLKNVDSSFRGLSSVLFRGNSKSNVTYSIAKSKRRIGAFAVKGWIGGK</sequence>